<accession>A0A4Q2DFK2</accession>
<feature type="compositionally biased region" description="Acidic residues" evidence="1">
    <location>
        <begin position="331"/>
        <end position="350"/>
    </location>
</feature>
<protein>
    <submittedName>
        <fullName evidence="2">Uncharacterized protein</fullName>
    </submittedName>
</protein>
<keyword evidence="3" id="KW-1185">Reference proteome</keyword>
<dbReference type="EMBL" id="SDEE01000336">
    <property type="protein sequence ID" value="RXW17494.1"/>
    <property type="molecule type" value="Genomic_DNA"/>
</dbReference>
<evidence type="ECO:0000313" key="3">
    <source>
        <dbReference type="Proteomes" id="UP000290288"/>
    </source>
</evidence>
<gene>
    <name evidence="2" type="ORF">EST38_g8358</name>
</gene>
<name>A0A4Q2DFK2_9AGAR</name>
<comment type="caution">
    <text evidence="2">The sequence shown here is derived from an EMBL/GenBank/DDBJ whole genome shotgun (WGS) entry which is preliminary data.</text>
</comment>
<feature type="region of interest" description="Disordered" evidence="1">
    <location>
        <begin position="1"/>
        <end position="24"/>
    </location>
</feature>
<dbReference type="Proteomes" id="UP000290288">
    <property type="component" value="Unassembled WGS sequence"/>
</dbReference>
<organism evidence="2 3">
    <name type="scientific">Candolleomyces aberdarensis</name>
    <dbReference type="NCBI Taxonomy" id="2316362"/>
    <lineage>
        <taxon>Eukaryota</taxon>
        <taxon>Fungi</taxon>
        <taxon>Dikarya</taxon>
        <taxon>Basidiomycota</taxon>
        <taxon>Agaricomycotina</taxon>
        <taxon>Agaricomycetes</taxon>
        <taxon>Agaricomycetidae</taxon>
        <taxon>Agaricales</taxon>
        <taxon>Agaricineae</taxon>
        <taxon>Psathyrellaceae</taxon>
        <taxon>Candolleomyces</taxon>
    </lineage>
</organism>
<feature type="region of interest" description="Disordered" evidence="1">
    <location>
        <begin position="318"/>
        <end position="362"/>
    </location>
</feature>
<sequence length="435" mass="49091">MDRPTAQSPLLPPPLGEPSGHANQHPQQCILHLDVLELILQEHRNDPFTLASSALASQSLLQIARKFLYRSVSLDYCENPYGHEQQRKLRLSLARNFHLCGSSANAGKGKGDGDDETSVLDAILRELVRLESLHLIGNGIASPNLRVPDESLRVAESEEGDTGEHISVGRGLCVVLYGVEAPRADFGWGACRPLEFAPFLCVHFGVRVRFYDDGSGRVIDIIDDFFVSVRITIIKFFPFFVFVFYSCPYAFFCNLSELGLFSLRAIIIVDFPKFSFSYVSQTEKSPYRHAAVRLGFKVDTGTVNVYCDCRGQQEGISDRDSRREMVGQGITEDEDEGVDDQDSEDEEDENDDKHSEPPHTSSRLDFSKLKQIHVYVWNPNDADGIWTILHSARRSLERLTLRYFQYTEDHLPYHLGFDNLQSLVRPSQISLVTQA</sequence>
<evidence type="ECO:0000256" key="1">
    <source>
        <dbReference type="SAM" id="MobiDB-lite"/>
    </source>
</evidence>
<proteinExistence type="predicted"/>
<evidence type="ECO:0000313" key="2">
    <source>
        <dbReference type="EMBL" id="RXW17494.1"/>
    </source>
</evidence>
<dbReference type="OrthoDB" id="3048011at2759"/>
<dbReference type="AlphaFoldDB" id="A0A4Q2DFK2"/>
<reference evidence="2 3" key="1">
    <citation type="submission" date="2019-01" db="EMBL/GenBank/DDBJ databases">
        <title>Draft genome sequence of Psathyrella aberdarensis IHI B618.</title>
        <authorList>
            <person name="Buettner E."/>
            <person name="Kellner H."/>
        </authorList>
    </citation>
    <scope>NUCLEOTIDE SEQUENCE [LARGE SCALE GENOMIC DNA]</scope>
    <source>
        <strain evidence="2 3">IHI B618</strain>
    </source>
</reference>